<dbReference type="GO" id="GO:0015934">
    <property type="term" value="C:large ribosomal subunit"/>
    <property type="evidence" value="ECO:0007669"/>
    <property type="project" value="InterPro"/>
</dbReference>
<name>A0A8S1J982_9CHLO</name>
<dbReference type="GO" id="GO:0009536">
    <property type="term" value="C:plastid"/>
    <property type="evidence" value="ECO:0007669"/>
    <property type="project" value="UniProtKB-SubCell"/>
</dbReference>
<dbReference type="InterPro" id="IPR008991">
    <property type="entry name" value="Translation_prot_SH3-like_sf"/>
</dbReference>
<dbReference type="Gene3D" id="2.30.30.30">
    <property type="match status" value="1"/>
</dbReference>
<gene>
    <name evidence="11" type="ORF">OSTQU699_LOCUS7896</name>
</gene>
<sequence length="377" mass="39893">MHWALWKRGPAHCSRSGPVASAGPAVLGGDPEMLRRFAASVFSDALKLPASVCLQLEASLIGTPAVWSNGWRGALDAALGPSRSASTSSGLKFWKPTSNGQRSRVTIDRSSLWKGKPFKTLTQGMSRTGGRNNSGRTTSWHIGGGHRKKYRIVSFALDKTLEGQGGVVERLEYDPNRSGNIALVKYKQDPGQPATHTYLLAPQGMGPGDAVISGPGAPIKSGNTLPLANIPAGQRIYNIELTPGKGGQLCRAAGCSATLVQKGSDGWAVVRLPSGEQRKVLIGCTATIGTVSNPQYMNRVVGKGGLTRWGGRRPVVRGVAMNPIDHPHGGGEGKTSGGRPSCTPWGKPTKGQRTRKTKRTGKFIVLSRHKAKKGSGR</sequence>
<evidence type="ECO:0000259" key="10">
    <source>
        <dbReference type="SMART" id="SM01383"/>
    </source>
</evidence>
<feature type="region of interest" description="Disordered" evidence="8">
    <location>
        <begin position="321"/>
        <end position="377"/>
    </location>
</feature>
<dbReference type="SMART" id="SM01383">
    <property type="entry name" value="Ribosomal_L2"/>
    <property type="match status" value="1"/>
</dbReference>
<dbReference type="OrthoDB" id="563959at2759"/>
<feature type="compositionally biased region" description="Polar residues" evidence="8">
    <location>
        <begin position="120"/>
        <end position="140"/>
    </location>
</feature>
<dbReference type="HAMAP" id="MF_01320_B">
    <property type="entry name" value="Ribosomal_uL2_B"/>
    <property type="match status" value="1"/>
</dbReference>
<keyword evidence="6" id="KW-0687">Ribonucleoprotein</keyword>
<evidence type="ECO:0000256" key="6">
    <source>
        <dbReference type="ARBA" id="ARBA00023274"/>
    </source>
</evidence>
<accession>A0A8S1J982</accession>
<keyword evidence="12" id="KW-1185">Reference proteome</keyword>
<feature type="domain" description="Large ribosomal subunit protein uL2 C-terminal" evidence="9">
    <location>
        <begin position="219"/>
        <end position="348"/>
    </location>
</feature>
<dbReference type="Pfam" id="PF00181">
    <property type="entry name" value="Ribosomal_L2_N"/>
    <property type="match status" value="1"/>
</dbReference>
<dbReference type="InterPro" id="IPR002171">
    <property type="entry name" value="Ribosomal_uL2"/>
</dbReference>
<organism evidence="11 12">
    <name type="scientific">Ostreobium quekettii</name>
    <dbReference type="NCBI Taxonomy" id="121088"/>
    <lineage>
        <taxon>Eukaryota</taxon>
        <taxon>Viridiplantae</taxon>
        <taxon>Chlorophyta</taxon>
        <taxon>core chlorophytes</taxon>
        <taxon>Ulvophyceae</taxon>
        <taxon>TCBD clade</taxon>
        <taxon>Bryopsidales</taxon>
        <taxon>Ostreobineae</taxon>
        <taxon>Ostreobiaceae</taxon>
        <taxon>Ostreobium</taxon>
    </lineage>
</organism>
<comment type="subunit">
    <text evidence="3">Part of the 50S ribosomal subunit.</text>
</comment>
<dbReference type="GO" id="GO:0002181">
    <property type="term" value="P:cytoplasmic translation"/>
    <property type="evidence" value="ECO:0007669"/>
    <property type="project" value="TreeGrafter"/>
</dbReference>
<dbReference type="PANTHER" id="PTHR13691:SF5">
    <property type="entry name" value="LARGE RIBOSOMAL SUBUNIT PROTEIN UL2M"/>
    <property type="match status" value="1"/>
</dbReference>
<evidence type="ECO:0000256" key="4">
    <source>
        <dbReference type="ARBA" id="ARBA00022640"/>
    </source>
</evidence>
<keyword evidence="4" id="KW-0934">Plastid</keyword>
<evidence type="ECO:0000313" key="11">
    <source>
        <dbReference type="EMBL" id="CAD7702539.1"/>
    </source>
</evidence>
<dbReference type="Gene3D" id="4.10.950.10">
    <property type="entry name" value="Ribosomal protein L2, domain 3"/>
    <property type="match status" value="1"/>
</dbReference>
<dbReference type="FunFam" id="2.30.30.30:FF:000001">
    <property type="entry name" value="50S ribosomal protein L2"/>
    <property type="match status" value="1"/>
</dbReference>
<protein>
    <recommendedName>
        <fullName evidence="7">Large ribosomal subunit protein uL2m</fullName>
    </recommendedName>
</protein>
<dbReference type="AlphaFoldDB" id="A0A8S1J982"/>
<dbReference type="InterPro" id="IPR022666">
    <property type="entry name" value="Ribosomal_uL2_RNA-bd_dom"/>
</dbReference>
<feature type="domain" description="Large ribosomal subunit protein uL2 RNA-binding" evidence="10">
    <location>
        <begin position="130"/>
        <end position="213"/>
    </location>
</feature>
<dbReference type="GO" id="GO:0003735">
    <property type="term" value="F:structural constituent of ribosome"/>
    <property type="evidence" value="ECO:0007669"/>
    <property type="project" value="InterPro"/>
</dbReference>
<dbReference type="Pfam" id="PF03947">
    <property type="entry name" value="Ribosomal_L2_C"/>
    <property type="match status" value="1"/>
</dbReference>
<reference evidence="11" key="1">
    <citation type="submission" date="2020-12" db="EMBL/GenBank/DDBJ databases">
        <authorList>
            <person name="Iha C."/>
        </authorList>
    </citation>
    <scope>NUCLEOTIDE SEQUENCE</scope>
</reference>
<evidence type="ECO:0000259" key="9">
    <source>
        <dbReference type="SMART" id="SM01382"/>
    </source>
</evidence>
<feature type="region of interest" description="Disordered" evidence="8">
    <location>
        <begin position="120"/>
        <end position="141"/>
    </location>
</feature>
<proteinExistence type="inferred from homology"/>
<dbReference type="NCBIfam" id="TIGR01171">
    <property type="entry name" value="rplB_bact"/>
    <property type="match status" value="1"/>
</dbReference>
<dbReference type="Proteomes" id="UP000708148">
    <property type="component" value="Unassembled WGS sequence"/>
</dbReference>
<dbReference type="SUPFAM" id="SSF50104">
    <property type="entry name" value="Translation proteins SH3-like domain"/>
    <property type="match status" value="1"/>
</dbReference>
<keyword evidence="5" id="KW-0689">Ribosomal protein</keyword>
<evidence type="ECO:0000256" key="1">
    <source>
        <dbReference type="ARBA" id="ARBA00004474"/>
    </source>
</evidence>
<evidence type="ECO:0000256" key="3">
    <source>
        <dbReference type="ARBA" id="ARBA00011838"/>
    </source>
</evidence>
<dbReference type="InterPro" id="IPR014722">
    <property type="entry name" value="Rib_uL2_dom2"/>
</dbReference>
<evidence type="ECO:0000313" key="12">
    <source>
        <dbReference type="Proteomes" id="UP000708148"/>
    </source>
</evidence>
<comment type="similarity">
    <text evidence="2">Belongs to the universal ribosomal protein uL2 family.</text>
</comment>
<comment type="caution">
    <text evidence="11">The sequence shown here is derived from an EMBL/GenBank/DDBJ whole genome shotgun (WGS) entry which is preliminary data.</text>
</comment>
<evidence type="ECO:0000256" key="7">
    <source>
        <dbReference type="ARBA" id="ARBA00069872"/>
    </source>
</evidence>
<evidence type="ECO:0000256" key="5">
    <source>
        <dbReference type="ARBA" id="ARBA00022980"/>
    </source>
</evidence>
<dbReference type="InterPro" id="IPR005880">
    <property type="entry name" value="Ribosomal_uL2_bac/org-type"/>
</dbReference>
<dbReference type="GO" id="GO:0003723">
    <property type="term" value="F:RNA binding"/>
    <property type="evidence" value="ECO:0007669"/>
    <property type="project" value="InterPro"/>
</dbReference>
<dbReference type="InterPro" id="IPR014726">
    <property type="entry name" value="Ribosomal_uL2_dom3"/>
</dbReference>
<dbReference type="PROSITE" id="PS00467">
    <property type="entry name" value="RIBOSOMAL_L2"/>
    <property type="match status" value="1"/>
</dbReference>
<dbReference type="PANTHER" id="PTHR13691">
    <property type="entry name" value="RIBOSOMAL PROTEIN L2"/>
    <property type="match status" value="1"/>
</dbReference>
<dbReference type="SUPFAM" id="SSF50249">
    <property type="entry name" value="Nucleic acid-binding proteins"/>
    <property type="match status" value="1"/>
</dbReference>
<dbReference type="SMART" id="SM01382">
    <property type="entry name" value="Ribosomal_L2_C"/>
    <property type="match status" value="1"/>
</dbReference>
<dbReference type="FunFam" id="4.10.950.10:FF:000001">
    <property type="entry name" value="50S ribosomal protein L2"/>
    <property type="match status" value="1"/>
</dbReference>
<dbReference type="GO" id="GO:0016740">
    <property type="term" value="F:transferase activity"/>
    <property type="evidence" value="ECO:0007669"/>
    <property type="project" value="InterPro"/>
</dbReference>
<dbReference type="InterPro" id="IPR022669">
    <property type="entry name" value="Ribosomal_uL2_C"/>
</dbReference>
<comment type="subcellular location">
    <subcellularLocation>
        <location evidence="1">Plastid</location>
    </subcellularLocation>
</comment>
<evidence type="ECO:0000256" key="2">
    <source>
        <dbReference type="ARBA" id="ARBA00005636"/>
    </source>
</evidence>
<feature type="compositionally biased region" description="Basic residues" evidence="8">
    <location>
        <begin position="350"/>
        <end position="377"/>
    </location>
</feature>
<dbReference type="InterPro" id="IPR012340">
    <property type="entry name" value="NA-bd_OB-fold"/>
</dbReference>
<dbReference type="EMBL" id="CAJHUC010001863">
    <property type="protein sequence ID" value="CAD7702539.1"/>
    <property type="molecule type" value="Genomic_DNA"/>
</dbReference>
<evidence type="ECO:0000256" key="8">
    <source>
        <dbReference type="SAM" id="MobiDB-lite"/>
    </source>
</evidence>
<dbReference type="InterPro" id="IPR022671">
    <property type="entry name" value="Ribosomal_uL2_CS"/>
</dbReference>
<dbReference type="Gene3D" id="2.40.50.140">
    <property type="entry name" value="Nucleic acid-binding proteins"/>
    <property type="match status" value="1"/>
</dbReference>